<feature type="transmembrane region" description="Helical" evidence="2">
    <location>
        <begin position="125"/>
        <end position="143"/>
    </location>
</feature>
<evidence type="ECO:0000313" key="4">
    <source>
        <dbReference type="Proteomes" id="UP000077684"/>
    </source>
</evidence>
<comment type="caution">
    <text evidence="3">The sequence shown here is derived from an EMBL/GenBank/DDBJ whole genome shotgun (WGS) entry which is preliminary data.</text>
</comment>
<keyword evidence="2" id="KW-0812">Transmembrane</keyword>
<reference evidence="3" key="1">
    <citation type="submission" date="2016-04" db="EMBL/GenBank/DDBJ databases">
        <authorList>
            <person name="Nguyen H.D."/>
            <person name="Samba Siva P."/>
            <person name="Cullis J."/>
            <person name="Levesque C.A."/>
            <person name="Hambleton S."/>
        </authorList>
    </citation>
    <scope>NUCLEOTIDE SEQUENCE</scope>
    <source>
        <strain evidence="3">DAOMC 236426</strain>
    </source>
</reference>
<reference evidence="3" key="2">
    <citation type="journal article" date="2019" name="IMA Fungus">
        <title>Genome sequencing and comparison of five Tilletia species to identify candidate genes for the detection of regulated species infecting wheat.</title>
        <authorList>
            <person name="Nguyen H.D.T."/>
            <person name="Sultana T."/>
            <person name="Kesanakurti P."/>
            <person name="Hambleton S."/>
        </authorList>
    </citation>
    <scope>NUCLEOTIDE SEQUENCE</scope>
    <source>
        <strain evidence="3">DAOMC 236426</strain>
    </source>
</reference>
<evidence type="ECO:0000256" key="2">
    <source>
        <dbReference type="SAM" id="Phobius"/>
    </source>
</evidence>
<protein>
    <submittedName>
        <fullName evidence="3">Uncharacterized protein</fullName>
    </submittedName>
</protein>
<proteinExistence type="predicted"/>
<sequence length="262" mass="28050">MASSHPESRQMDPWQGPHKLPLPIQRSLFLALCGGVLAWAISCVHGIVLGFTIQEYDAAAFTIFGAATTNDDALKLEISAPLTTYSQVAMMLHVIQLGIQICTLSLPMIVLAGTVRREHVMGGSFFVRLLTATGLIAAALRLSSLSNEASALLDTCVQTQTHTSVKAGLGSIDAVAAATTVCKTSLAWVKPLNMIALIVDVGGMLFFCWSVLTYERKLIAERYPSQPRGFLSWVGSSSRRGGQGGAYAPLPIAADDDEEKRN</sequence>
<keyword evidence="2" id="KW-1133">Transmembrane helix</keyword>
<accession>A0A8X7MXZ4</accession>
<feature type="transmembrane region" description="Helical" evidence="2">
    <location>
        <begin position="28"/>
        <end position="53"/>
    </location>
</feature>
<dbReference type="Proteomes" id="UP000077684">
    <property type="component" value="Unassembled WGS sequence"/>
</dbReference>
<organism evidence="3 4">
    <name type="scientific">Tilletia controversa</name>
    <name type="common">dwarf bunt fungus</name>
    <dbReference type="NCBI Taxonomy" id="13291"/>
    <lineage>
        <taxon>Eukaryota</taxon>
        <taxon>Fungi</taxon>
        <taxon>Dikarya</taxon>
        <taxon>Basidiomycota</taxon>
        <taxon>Ustilaginomycotina</taxon>
        <taxon>Exobasidiomycetes</taxon>
        <taxon>Tilletiales</taxon>
        <taxon>Tilletiaceae</taxon>
        <taxon>Tilletia</taxon>
    </lineage>
</organism>
<keyword evidence="4" id="KW-1185">Reference proteome</keyword>
<name>A0A8X7MXZ4_9BASI</name>
<dbReference type="EMBL" id="LWDE02000161">
    <property type="protein sequence ID" value="KAE8252443.1"/>
    <property type="molecule type" value="Genomic_DNA"/>
</dbReference>
<gene>
    <name evidence="3" type="ORF">A4X06_0g2177</name>
</gene>
<feature type="transmembrane region" description="Helical" evidence="2">
    <location>
        <begin position="90"/>
        <end position="113"/>
    </location>
</feature>
<evidence type="ECO:0000256" key="1">
    <source>
        <dbReference type="SAM" id="MobiDB-lite"/>
    </source>
</evidence>
<keyword evidence="2" id="KW-0472">Membrane</keyword>
<feature type="transmembrane region" description="Helical" evidence="2">
    <location>
        <begin position="194"/>
        <end position="214"/>
    </location>
</feature>
<evidence type="ECO:0000313" key="3">
    <source>
        <dbReference type="EMBL" id="KAE8252443.1"/>
    </source>
</evidence>
<feature type="region of interest" description="Disordered" evidence="1">
    <location>
        <begin position="235"/>
        <end position="262"/>
    </location>
</feature>
<dbReference type="AlphaFoldDB" id="A0A8X7MXZ4"/>